<dbReference type="HOGENOM" id="CLU_1030456_0_0_1"/>
<dbReference type="EMBL" id="ABSU01000001">
    <property type="protein sequence ID" value="EFE37040.1"/>
    <property type="molecule type" value="Genomic_DNA"/>
</dbReference>
<proteinExistence type="predicted"/>
<reference evidence="4" key="1">
    <citation type="journal article" date="2011" name="Genome Biol.">
        <title>Comparative and functional genomics provide insights into the pathogenicity of dermatophytic fungi.</title>
        <authorList>
            <person name="Burmester A."/>
            <person name="Shelest E."/>
            <person name="Gloeckner G."/>
            <person name="Heddergott C."/>
            <person name="Schindler S."/>
            <person name="Staib P."/>
            <person name="Heidel A."/>
            <person name="Felder M."/>
            <person name="Petzold A."/>
            <person name="Szafranski K."/>
            <person name="Feuermann M."/>
            <person name="Pedruzzi I."/>
            <person name="Priebe S."/>
            <person name="Groth M."/>
            <person name="Winkler R."/>
            <person name="Li W."/>
            <person name="Kniemeyer O."/>
            <person name="Schroeckh V."/>
            <person name="Hertweck C."/>
            <person name="Hube B."/>
            <person name="White T.C."/>
            <person name="Platzer M."/>
            <person name="Guthke R."/>
            <person name="Heitman J."/>
            <person name="Woestemeyer J."/>
            <person name="Zipfel P.F."/>
            <person name="Monod M."/>
            <person name="Brakhage A.A."/>
        </authorList>
    </citation>
    <scope>NUCLEOTIDE SEQUENCE [LARGE SCALE GENOMIC DNA]</scope>
    <source>
        <strain evidence="4">ATCC MYA-4681 / CBS 112371</strain>
    </source>
</reference>
<organism evidence="3 4">
    <name type="scientific">Arthroderma benhamiae (strain ATCC MYA-4681 / CBS 112371)</name>
    <name type="common">Trichophyton mentagrophytes</name>
    <dbReference type="NCBI Taxonomy" id="663331"/>
    <lineage>
        <taxon>Eukaryota</taxon>
        <taxon>Fungi</taxon>
        <taxon>Dikarya</taxon>
        <taxon>Ascomycota</taxon>
        <taxon>Pezizomycotina</taxon>
        <taxon>Eurotiomycetes</taxon>
        <taxon>Eurotiomycetidae</taxon>
        <taxon>Onygenales</taxon>
        <taxon>Arthrodermataceae</taxon>
        <taxon>Trichophyton</taxon>
    </lineage>
</organism>
<sequence length="270" mass="29723">MRDQIIRRRRKIAAGGEEERRKKKKKKRSVLPYACRAAHRACNRRGWKGSSSQLALGVSTALFSAALMLFHPLALRRLRSEEYIVVLRARLRNRPKRRYIYIFPSSTQHATARWLPGGCQGEAEDGLDQARWPRTQSSASSLSPVPLAGVSSIACLHACSSLFLRDGQGRSTGTTITAAASYHRTAATAPDTAAGHPSLSLCFFLPALSRFVNQRPGSELARLTIGLGSGGGGTNLEQGLPRIQSQRQTDREREREIGTEEGAVCNSWQR</sequence>
<feature type="region of interest" description="Disordered" evidence="1">
    <location>
        <begin position="234"/>
        <end position="270"/>
    </location>
</feature>
<keyword evidence="2" id="KW-1133">Transmembrane helix</keyword>
<gene>
    <name evidence="3" type="ORF">ARB_04567</name>
</gene>
<comment type="caution">
    <text evidence="3">The sequence shown here is derived from an EMBL/GenBank/DDBJ whole genome shotgun (WGS) entry which is preliminary data.</text>
</comment>
<evidence type="ECO:0000313" key="4">
    <source>
        <dbReference type="Proteomes" id="UP000008866"/>
    </source>
</evidence>
<accession>D4AJW7</accession>
<keyword evidence="2" id="KW-0812">Transmembrane</keyword>
<dbReference type="Proteomes" id="UP000008866">
    <property type="component" value="Unassembled WGS sequence"/>
</dbReference>
<protein>
    <recommendedName>
        <fullName evidence="5">Transmembrane protein</fullName>
    </recommendedName>
</protein>
<keyword evidence="2" id="KW-0472">Membrane</keyword>
<keyword evidence="4" id="KW-1185">Reference proteome</keyword>
<evidence type="ECO:0000256" key="1">
    <source>
        <dbReference type="SAM" id="MobiDB-lite"/>
    </source>
</evidence>
<feature type="transmembrane region" description="Helical" evidence="2">
    <location>
        <begin position="54"/>
        <end position="74"/>
    </location>
</feature>
<dbReference type="KEGG" id="abe:ARB_04567"/>
<dbReference type="GeneID" id="9522530"/>
<evidence type="ECO:0000313" key="3">
    <source>
        <dbReference type="EMBL" id="EFE37040.1"/>
    </source>
</evidence>
<name>D4AJW7_ARTBC</name>
<feature type="compositionally biased region" description="Basic and acidic residues" evidence="1">
    <location>
        <begin position="248"/>
        <end position="258"/>
    </location>
</feature>
<evidence type="ECO:0008006" key="5">
    <source>
        <dbReference type="Google" id="ProtNLM"/>
    </source>
</evidence>
<dbReference type="RefSeq" id="XP_003017685.1">
    <property type="nucleotide sequence ID" value="XM_003017639.1"/>
</dbReference>
<evidence type="ECO:0000256" key="2">
    <source>
        <dbReference type="SAM" id="Phobius"/>
    </source>
</evidence>
<dbReference type="AlphaFoldDB" id="D4AJW7"/>